<dbReference type="CDD" id="cd02440">
    <property type="entry name" value="AdoMet_MTases"/>
    <property type="match status" value="1"/>
</dbReference>
<dbReference type="GO" id="GO:0005739">
    <property type="term" value="C:mitochondrion"/>
    <property type="evidence" value="ECO:0007669"/>
    <property type="project" value="TreeGrafter"/>
</dbReference>
<dbReference type="OrthoDB" id="16816at2759"/>
<organism evidence="4 5">
    <name type="scientific">Nesidiocoris tenuis</name>
    <dbReference type="NCBI Taxonomy" id="355587"/>
    <lineage>
        <taxon>Eukaryota</taxon>
        <taxon>Metazoa</taxon>
        <taxon>Ecdysozoa</taxon>
        <taxon>Arthropoda</taxon>
        <taxon>Hexapoda</taxon>
        <taxon>Insecta</taxon>
        <taxon>Pterygota</taxon>
        <taxon>Neoptera</taxon>
        <taxon>Paraneoptera</taxon>
        <taxon>Hemiptera</taxon>
        <taxon>Heteroptera</taxon>
        <taxon>Panheteroptera</taxon>
        <taxon>Cimicomorpha</taxon>
        <taxon>Miridae</taxon>
        <taxon>Dicyphina</taxon>
        <taxon>Nesidiocoris</taxon>
    </lineage>
</organism>
<keyword evidence="2" id="KW-0808">Transferase</keyword>
<evidence type="ECO:0008006" key="6">
    <source>
        <dbReference type="Google" id="ProtNLM"/>
    </source>
</evidence>
<evidence type="ECO:0000256" key="2">
    <source>
        <dbReference type="ARBA" id="ARBA00022679"/>
    </source>
</evidence>
<dbReference type="GO" id="GO:0008168">
    <property type="term" value="F:methyltransferase activity"/>
    <property type="evidence" value="ECO:0007669"/>
    <property type="project" value="UniProtKB-KW"/>
</dbReference>
<dbReference type="SUPFAM" id="SSF53335">
    <property type="entry name" value="S-adenosyl-L-methionine-dependent methyltransferases"/>
    <property type="match status" value="1"/>
</dbReference>
<dbReference type="Proteomes" id="UP000479000">
    <property type="component" value="Unassembled WGS sequence"/>
</dbReference>
<feature type="region of interest" description="Disordered" evidence="3">
    <location>
        <begin position="313"/>
        <end position="344"/>
    </location>
</feature>
<dbReference type="GO" id="GO:0032981">
    <property type="term" value="P:mitochondrial respiratory chain complex I assembly"/>
    <property type="evidence" value="ECO:0007669"/>
    <property type="project" value="TreeGrafter"/>
</dbReference>
<dbReference type="GO" id="GO:0032259">
    <property type="term" value="P:methylation"/>
    <property type="evidence" value="ECO:0007669"/>
    <property type="project" value="UniProtKB-KW"/>
</dbReference>
<gene>
    <name evidence="4" type="ORF">NTEN_LOCUS24186</name>
</gene>
<accession>A0A6H5HZ39</accession>
<dbReference type="Gene3D" id="3.40.50.150">
    <property type="entry name" value="Vaccinia Virus protein VP39"/>
    <property type="match status" value="1"/>
</dbReference>
<proteinExistence type="predicted"/>
<evidence type="ECO:0000313" key="4">
    <source>
        <dbReference type="EMBL" id="CAB0020614.1"/>
    </source>
</evidence>
<dbReference type="Pfam" id="PF13489">
    <property type="entry name" value="Methyltransf_23"/>
    <property type="match status" value="1"/>
</dbReference>
<dbReference type="AlphaFoldDB" id="A0A6H5HZ39"/>
<keyword evidence="5" id="KW-1185">Reference proteome</keyword>
<evidence type="ECO:0000256" key="3">
    <source>
        <dbReference type="SAM" id="MobiDB-lite"/>
    </source>
</evidence>
<dbReference type="EMBL" id="CADCXU010035420">
    <property type="protein sequence ID" value="CAB0020614.1"/>
    <property type="molecule type" value="Genomic_DNA"/>
</dbReference>
<sequence>MSAIRQTYFGIVKLNTGYSNYTKKRLCRCLCTTNSLQQDVVMNIFDRQAKLMQRNRAAAAADVEVYDYLKNEVGNRLADRVYDIKRKFGKVVDLGCGRGGVSQNITADCVDTLVMTDISESLLNQASLPEKGVKVERLVVDEEKLPFEKNSIDLVLSSLALHWVNNLPSTFMQVAQCLKNDGAFMGCVFGGDTLYELRSSLQLAEVERLGGISGHISPFTEVRDIGGLLNQAGFTLLTLDADEIIVNYPSIFELMWDLKGMAENNCAWKRSPRLRKDVMMAAGAIYQELYGSDDKIPATFQILYFLGWKPDPSQPKPAARGSATHSLADLEKSIKGASVGPKVP</sequence>
<dbReference type="InterPro" id="IPR050602">
    <property type="entry name" value="Malonyl-ACP_OMT"/>
</dbReference>
<keyword evidence="1" id="KW-0489">Methyltransferase</keyword>
<reference evidence="4 5" key="1">
    <citation type="submission" date="2020-02" db="EMBL/GenBank/DDBJ databases">
        <authorList>
            <person name="Ferguson B K."/>
        </authorList>
    </citation>
    <scope>NUCLEOTIDE SEQUENCE [LARGE SCALE GENOMIC DNA]</scope>
</reference>
<dbReference type="InterPro" id="IPR029063">
    <property type="entry name" value="SAM-dependent_MTases_sf"/>
</dbReference>
<dbReference type="PANTHER" id="PTHR13090:SF1">
    <property type="entry name" value="ARGININE-HYDROXYLASE NDUFAF5, MITOCHONDRIAL"/>
    <property type="match status" value="1"/>
</dbReference>
<dbReference type="PANTHER" id="PTHR13090">
    <property type="entry name" value="ARGININE-HYDROXYLASE NDUFAF5, MITOCHONDRIAL"/>
    <property type="match status" value="1"/>
</dbReference>
<name>A0A6H5HZ39_9HEMI</name>
<evidence type="ECO:0000256" key="1">
    <source>
        <dbReference type="ARBA" id="ARBA00022603"/>
    </source>
</evidence>
<protein>
    <recommendedName>
        <fullName evidence="6">Methyltransferase type 11 domain-containing protein</fullName>
    </recommendedName>
</protein>
<evidence type="ECO:0000313" key="5">
    <source>
        <dbReference type="Proteomes" id="UP000479000"/>
    </source>
</evidence>